<dbReference type="InterPro" id="IPR016156">
    <property type="entry name" value="FAD/NAD-linked_Rdtase_dimer_sf"/>
</dbReference>
<dbReference type="InterPro" id="IPR050260">
    <property type="entry name" value="FAD-bd_OxRdtase"/>
</dbReference>
<keyword evidence="7" id="KW-0560">Oxidoreductase</keyword>
<comment type="similarity">
    <text evidence="2">Belongs to the FAD-dependent oxidoreductase family.</text>
</comment>
<dbReference type="Gene3D" id="3.50.50.60">
    <property type="entry name" value="FAD/NAD(P)-binding domain"/>
    <property type="match status" value="2"/>
</dbReference>
<dbReference type="SUPFAM" id="SSF51905">
    <property type="entry name" value="FAD/NAD(P)-binding domain"/>
    <property type="match status" value="2"/>
</dbReference>
<evidence type="ECO:0000256" key="4">
    <source>
        <dbReference type="ARBA" id="ARBA00022827"/>
    </source>
</evidence>
<keyword evidence="4" id="KW-0274">FAD</keyword>
<organism evidence="7 8">
    <name type="scientific">Endozoicomonas montiporae CL-33</name>
    <dbReference type="NCBI Taxonomy" id="570277"/>
    <lineage>
        <taxon>Bacteria</taxon>
        <taxon>Pseudomonadati</taxon>
        <taxon>Pseudomonadota</taxon>
        <taxon>Gammaproteobacteria</taxon>
        <taxon>Oceanospirillales</taxon>
        <taxon>Endozoicomonadaceae</taxon>
        <taxon>Endozoicomonas</taxon>
    </lineage>
</organism>
<dbReference type="STRING" id="570277.EZMO1_1638"/>
<dbReference type="RefSeq" id="WP_051789648.1">
    <property type="nucleotide sequence ID" value="NZ_CP013251.1"/>
</dbReference>
<dbReference type="KEGG" id="emp:EZMO1_1638"/>
<reference evidence="7 8" key="1">
    <citation type="journal article" date="2016" name="Front. Microbiol.">
        <title>Genomic Insight into the Host-Endosymbiont Relationship of Endozoicomonas montiporae CL-33(T) with its Coral Host.</title>
        <authorList>
            <person name="Ding J.-Y."/>
            <person name="Shiu J.-H."/>
            <person name="Chen W.-M."/>
            <person name="Chiang Y.-R."/>
            <person name="Tang S.-L."/>
        </authorList>
    </citation>
    <scope>NUCLEOTIDE SEQUENCE [LARGE SCALE GENOMIC DNA]</scope>
    <source>
        <strain evidence="7 8">CL-33</strain>
    </source>
</reference>
<comment type="cofactor">
    <cofactor evidence="1">
        <name>FAD</name>
        <dbReference type="ChEBI" id="CHEBI:57692"/>
    </cofactor>
</comment>
<dbReference type="InterPro" id="IPR036188">
    <property type="entry name" value="FAD/NAD-bd_sf"/>
</dbReference>
<dbReference type="Pfam" id="PF18267">
    <property type="entry name" value="Rubredoxin_C"/>
    <property type="match status" value="1"/>
</dbReference>
<dbReference type="PANTHER" id="PTHR43429:SF3">
    <property type="entry name" value="NITRITE REDUCTASE [NAD(P)H]"/>
    <property type="match status" value="1"/>
</dbReference>
<dbReference type="PATRIC" id="fig|570277.3.peg.1768"/>
<dbReference type="EC" id="1.7.1.15" evidence="7"/>
<dbReference type="Proteomes" id="UP000071065">
    <property type="component" value="Chromosome"/>
</dbReference>
<dbReference type="AlphaFoldDB" id="A0A142BAL3"/>
<dbReference type="OrthoDB" id="9768666at2"/>
<evidence type="ECO:0000256" key="1">
    <source>
        <dbReference type="ARBA" id="ARBA00001974"/>
    </source>
</evidence>
<dbReference type="PRINTS" id="PR00411">
    <property type="entry name" value="PNDRDTASEI"/>
</dbReference>
<dbReference type="InterPro" id="IPR023753">
    <property type="entry name" value="FAD/NAD-binding_dom"/>
</dbReference>
<feature type="domain" description="NADH-rubredoxin oxidoreductase C-terminal" evidence="6">
    <location>
        <begin position="323"/>
        <end position="388"/>
    </location>
</feature>
<dbReference type="EMBL" id="CP013251">
    <property type="protein sequence ID" value="AMO55789.1"/>
    <property type="molecule type" value="Genomic_DNA"/>
</dbReference>
<dbReference type="Pfam" id="PF07992">
    <property type="entry name" value="Pyr_redox_2"/>
    <property type="match status" value="1"/>
</dbReference>
<evidence type="ECO:0000256" key="3">
    <source>
        <dbReference type="ARBA" id="ARBA00022630"/>
    </source>
</evidence>
<sequence>MKLVVVGNGMGSVRMLEHLAEGHHQHDIVVLSEESSPGYNRILLSKLLAGSIDRESIELKARHWYQEHGIRLLSNKCHKVTGIDRTLKQVKTVDGEFYPYDKLILATGSRPVSIPVGGANLQGVMFFRQSGDVDLMLESARKENAKAVVIGGGLLGLECASGLVKRGMSVTVVDTNPTLLGRQLDGTAGEMLRSELETRGIAFRCGARLQQYLGNQKGWVQQVEIINDQSQQEYLDASLVVVAAGVRPEGSLMQSAGLECDRGVMVNENMQTSDPDIFAFGECVQLRDSLFGLVAPVYEQAQVVSEQLLGRGSKGFVPVPIPTRLKVDGIDLFSCGEFIAGEGDEELLVDARQYGVYRKIVIHNNRIKGVLLYGDVSGGQWYQNLMLQSDDISSFRQQLIFGQHFLPAA</sequence>
<evidence type="ECO:0000313" key="7">
    <source>
        <dbReference type="EMBL" id="AMO55789.1"/>
    </source>
</evidence>
<dbReference type="Gene3D" id="3.30.390.30">
    <property type="match status" value="1"/>
</dbReference>
<accession>A0A142BAL3</accession>
<dbReference type="InterPro" id="IPR041575">
    <property type="entry name" value="Rubredoxin_C"/>
</dbReference>
<evidence type="ECO:0000256" key="2">
    <source>
        <dbReference type="ARBA" id="ARBA00006442"/>
    </source>
</evidence>
<keyword evidence="3" id="KW-0285">Flavoprotein</keyword>
<dbReference type="GO" id="GO:0106316">
    <property type="term" value="F:nitrite reductase (NADH) activity"/>
    <property type="evidence" value="ECO:0007669"/>
    <property type="project" value="UniProtKB-EC"/>
</dbReference>
<proteinExistence type="inferred from homology"/>
<evidence type="ECO:0000259" key="6">
    <source>
        <dbReference type="Pfam" id="PF18267"/>
    </source>
</evidence>
<gene>
    <name evidence="7" type="ORF">EZMO1_1638</name>
</gene>
<dbReference type="PANTHER" id="PTHR43429">
    <property type="entry name" value="PYRIDINE NUCLEOTIDE-DISULFIDE OXIDOREDUCTASE DOMAIN-CONTAINING"/>
    <property type="match status" value="1"/>
</dbReference>
<evidence type="ECO:0000313" key="8">
    <source>
        <dbReference type="Proteomes" id="UP000071065"/>
    </source>
</evidence>
<feature type="domain" description="FAD/NAD(P)-binding" evidence="5">
    <location>
        <begin position="1"/>
        <end position="302"/>
    </location>
</feature>
<name>A0A142BAL3_9GAMM</name>
<evidence type="ECO:0000259" key="5">
    <source>
        <dbReference type="Pfam" id="PF07992"/>
    </source>
</evidence>
<dbReference type="PRINTS" id="PR00368">
    <property type="entry name" value="FADPNR"/>
</dbReference>
<protein>
    <submittedName>
        <fullName evidence="7">Assimilatory nitrate reductase electron transfer subunit domain protein</fullName>
        <ecNumber evidence="7">1.7.1.15</ecNumber>
    </submittedName>
</protein>